<comment type="caution">
    <text evidence="2">The sequence shown here is derived from an EMBL/GenBank/DDBJ whole genome shotgun (WGS) entry which is preliminary data.</text>
</comment>
<proteinExistence type="predicted"/>
<gene>
    <name evidence="2" type="ORF">BJ554DRAFT_1488</name>
</gene>
<evidence type="ECO:0000256" key="1">
    <source>
        <dbReference type="SAM" id="MobiDB-lite"/>
    </source>
</evidence>
<dbReference type="SUPFAM" id="SSF47391">
    <property type="entry name" value="Dimerization-anchoring domain of cAMP-dependent PK regulatory subunit"/>
    <property type="match status" value="1"/>
</dbReference>
<evidence type="ECO:0008006" key="4">
    <source>
        <dbReference type="Google" id="ProtNLM"/>
    </source>
</evidence>
<organism evidence="2 3">
    <name type="scientific">Olpidium bornovanus</name>
    <dbReference type="NCBI Taxonomy" id="278681"/>
    <lineage>
        <taxon>Eukaryota</taxon>
        <taxon>Fungi</taxon>
        <taxon>Fungi incertae sedis</taxon>
        <taxon>Olpidiomycota</taxon>
        <taxon>Olpidiomycotina</taxon>
        <taxon>Olpidiomycetes</taxon>
        <taxon>Olpidiales</taxon>
        <taxon>Olpidiaceae</taxon>
        <taxon>Olpidium</taxon>
    </lineage>
</organism>
<evidence type="ECO:0000313" key="2">
    <source>
        <dbReference type="EMBL" id="KAG5458309.1"/>
    </source>
</evidence>
<dbReference type="EMBL" id="JAEFCI010008667">
    <property type="protein sequence ID" value="KAG5458309.1"/>
    <property type="molecule type" value="Genomic_DNA"/>
</dbReference>
<sequence>MPKDRIIATVMAASFAAVDDSAFLPPLNAVPNPDEHTLNPLLTDEKQKQLNKDKNDLRIDNERYLRSHPEVRDIVTHFMQRVLSEYPEDLHQFANEHFADPDLRDKVRQCKIDNARYAKIFSEIP</sequence>
<keyword evidence="3" id="KW-1185">Reference proteome</keyword>
<accession>A0A8H7ZRZ3</accession>
<feature type="region of interest" description="Disordered" evidence="1">
    <location>
        <begin position="29"/>
        <end position="48"/>
    </location>
</feature>
<reference evidence="2 3" key="1">
    <citation type="journal article" name="Sci. Rep.">
        <title>Genome-scale phylogenetic analyses confirm Olpidium as the closest living zoosporic fungus to the non-flagellated, terrestrial fungi.</title>
        <authorList>
            <person name="Chang Y."/>
            <person name="Rochon D."/>
            <person name="Sekimoto S."/>
            <person name="Wang Y."/>
            <person name="Chovatia M."/>
            <person name="Sandor L."/>
            <person name="Salamov A."/>
            <person name="Grigoriev I.V."/>
            <person name="Stajich J.E."/>
            <person name="Spatafora J.W."/>
        </authorList>
    </citation>
    <scope>NUCLEOTIDE SEQUENCE [LARGE SCALE GENOMIC DNA]</scope>
    <source>
        <strain evidence="2">S191</strain>
    </source>
</reference>
<dbReference type="PANTHER" id="PTHR15505:SF4">
    <property type="entry name" value="RIIA DOMAIN-CONTAINING PROTEIN 1"/>
    <property type="match status" value="1"/>
</dbReference>
<dbReference type="AlphaFoldDB" id="A0A8H7ZRZ3"/>
<dbReference type="InterPro" id="IPR059162">
    <property type="entry name" value="RIIAD1"/>
</dbReference>
<feature type="compositionally biased region" description="Basic and acidic residues" evidence="1">
    <location>
        <begin position="33"/>
        <end position="48"/>
    </location>
</feature>
<dbReference type="PANTHER" id="PTHR15505">
    <property type="entry name" value="RIIA DOMAIN-CONTAINING PROTEIN 1"/>
    <property type="match status" value="1"/>
</dbReference>
<dbReference type="Proteomes" id="UP000673691">
    <property type="component" value="Unassembled WGS sequence"/>
</dbReference>
<name>A0A8H7ZRZ3_9FUNG</name>
<protein>
    <recommendedName>
        <fullName evidence="4">RIIa domain-containing protein</fullName>
    </recommendedName>
</protein>
<dbReference type="CDD" id="cd22971">
    <property type="entry name" value="DD_RIIAD1"/>
    <property type="match status" value="1"/>
</dbReference>
<dbReference type="OrthoDB" id="10249338at2759"/>
<evidence type="ECO:0000313" key="3">
    <source>
        <dbReference type="Proteomes" id="UP000673691"/>
    </source>
</evidence>